<evidence type="ECO:0000313" key="3">
    <source>
        <dbReference type="Proteomes" id="UP000645217"/>
    </source>
</evidence>
<proteinExistence type="predicted"/>
<dbReference type="Proteomes" id="UP000645217">
    <property type="component" value="Unassembled WGS sequence"/>
</dbReference>
<organism evidence="2 3">
    <name type="scientific">Sphaerisporangium melleum</name>
    <dbReference type="NCBI Taxonomy" id="321316"/>
    <lineage>
        <taxon>Bacteria</taxon>
        <taxon>Bacillati</taxon>
        <taxon>Actinomycetota</taxon>
        <taxon>Actinomycetes</taxon>
        <taxon>Streptosporangiales</taxon>
        <taxon>Streptosporangiaceae</taxon>
        <taxon>Sphaerisporangium</taxon>
    </lineage>
</organism>
<evidence type="ECO:0000313" key="2">
    <source>
        <dbReference type="EMBL" id="GGL18338.1"/>
    </source>
</evidence>
<gene>
    <name evidence="2" type="ORF">GCM10007964_70470</name>
</gene>
<dbReference type="AlphaFoldDB" id="A0A917RQU0"/>
<comment type="caution">
    <text evidence="2">The sequence shown here is derived from an EMBL/GenBank/DDBJ whole genome shotgun (WGS) entry which is preliminary data.</text>
</comment>
<accession>A0A917RQU0</accession>
<reference evidence="2" key="1">
    <citation type="journal article" date="2014" name="Int. J. Syst. Evol. Microbiol.">
        <title>Complete genome sequence of Corynebacterium casei LMG S-19264T (=DSM 44701T), isolated from a smear-ripened cheese.</title>
        <authorList>
            <consortium name="US DOE Joint Genome Institute (JGI-PGF)"/>
            <person name="Walter F."/>
            <person name="Albersmeier A."/>
            <person name="Kalinowski J."/>
            <person name="Ruckert C."/>
        </authorList>
    </citation>
    <scope>NUCLEOTIDE SEQUENCE</scope>
    <source>
        <strain evidence="2">JCM 13064</strain>
    </source>
</reference>
<name>A0A917RQU0_9ACTN</name>
<keyword evidence="3" id="KW-1185">Reference proteome</keyword>
<reference evidence="2" key="2">
    <citation type="submission" date="2020-09" db="EMBL/GenBank/DDBJ databases">
        <authorList>
            <person name="Sun Q."/>
            <person name="Ohkuma M."/>
        </authorList>
    </citation>
    <scope>NUCLEOTIDE SEQUENCE</scope>
    <source>
        <strain evidence="2">JCM 13064</strain>
    </source>
</reference>
<dbReference type="EMBL" id="BMNT01000060">
    <property type="protein sequence ID" value="GGL18338.1"/>
    <property type="molecule type" value="Genomic_DNA"/>
</dbReference>
<protein>
    <submittedName>
        <fullName evidence="2">Uncharacterized protein</fullName>
    </submittedName>
</protein>
<feature type="region of interest" description="Disordered" evidence="1">
    <location>
        <begin position="1"/>
        <end position="20"/>
    </location>
</feature>
<evidence type="ECO:0000256" key="1">
    <source>
        <dbReference type="SAM" id="MobiDB-lite"/>
    </source>
</evidence>
<sequence>MALTCAETGTAPGPGHLARGWEATENGSVDDDRRAAAAAGDRWSRDRHRRAIVDFIAITDQDRLVIFATRTGNVRGRAAPLIARGAGPTRAMSRRTGAEPIGVPGAWMENAPESRRYAVLALTKYPYITPLLPGLKLGSAHIEGAPDPTPS</sequence>